<dbReference type="Proteomes" id="UP000634136">
    <property type="component" value="Unassembled WGS sequence"/>
</dbReference>
<evidence type="ECO:0000313" key="1">
    <source>
        <dbReference type="EMBL" id="KAF7816878.1"/>
    </source>
</evidence>
<keyword evidence="2" id="KW-1185">Reference proteome</keyword>
<dbReference type="EMBL" id="JAAIUW010000009">
    <property type="protein sequence ID" value="KAF7816878.1"/>
    <property type="molecule type" value="Genomic_DNA"/>
</dbReference>
<protein>
    <submittedName>
        <fullName evidence="1">Uncharacterized protein</fullName>
    </submittedName>
</protein>
<sequence length="42" mass="4580">MGWSQIGTHEVSYSEIGEVMALGIWGPILTLHLVVSQPARCL</sequence>
<gene>
    <name evidence="1" type="ORF">G2W53_030847</name>
</gene>
<evidence type="ECO:0000313" key="2">
    <source>
        <dbReference type="Proteomes" id="UP000634136"/>
    </source>
</evidence>
<dbReference type="AlphaFoldDB" id="A0A834T6Q8"/>
<comment type="caution">
    <text evidence="1">The sequence shown here is derived from an EMBL/GenBank/DDBJ whole genome shotgun (WGS) entry which is preliminary data.</text>
</comment>
<accession>A0A834T6Q8</accession>
<organism evidence="1 2">
    <name type="scientific">Senna tora</name>
    <dbReference type="NCBI Taxonomy" id="362788"/>
    <lineage>
        <taxon>Eukaryota</taxon>
        <taxon>Viridiplantae</taxon>
        <taxon>Streptophyta</taxon>
        <taxon>Embryophyta</taxon>
        <taxon>Tracheophyta</taxon>
        <taxon>Spermatophyta</taxon>
        <taxon>Magnoliopsida</taxon>
        <taxon>eudicotyledons</taxon>
        <taxon>Gunneridae</taxon>
        <taxon>Pentapetalae</taxon>
        <taxon>rosids</taxon>
        <taxon>fabids</taxon>
        <taxon>Fabales</taxon>
        <taxon>Fabaceae</taxon>
        <taxon>Caesalpinioideae</taxon>
        <taxon>Cassia clade</taxon>
        <taxon>Senna</taxon>
    </lineage>
</organism>
<proteinExistence type="predicted"/>
<reference evidence="1" key="1">
    <citation type="submission" date="2020-09" db="EMBL/GenBank/DDBJ databases">
        <title>Genome-Enabled Discovery of Anthraquinone Biosynthesis in Senna tora.</title>
        <authorList>
            <person name="Kang S.-H."/>
            <person name="Pandey R.P."/>
            <person name="Lee C.-M."/>
            <person name="Sim J.-S."/>
            <person name="Jeong J.-T."/>
            <person name="Choi B.-S."/>
            <person name="Jung M."/>
            <person name="Ginzburg D."/>
            <person name="Zhao K."/>
            <person name="Won S.Y."/>
            <person name="Oh T.-J."/>
            <person name="Yu Y."/>
            <person name="Kim N.-H."/>
            <person name="Lee O.R."/>
            <person name="Lee T.-H."/>
            <person name="Bashyal P."/>
            <person name="Kim T.-S."/>
            <person name="Lee W.-H."/>
            <person name="Kawkins C."/>
            <person name="Kim C.-K."/>
            <person name="Kim J.S."/>
            <person name="Ahn B.O."/>
            <person name="Rhee S.Y."/>
            <person name="Sohng J.K."/>
        </authorList>
    </citation>
    <scope>NUCLEOTIDE SEQUENCE</scope>
    <source>
        <tissue evidence="1">Leaf</tissue>
    </source>
</reference>
<name>A0A834T6Q8_9FABA</name>